<name>A0ABU6U5K1_9FABA</name>
<feature type="compositionally biased region" description="Polar residues" evidence="1">
    <location>
        <begin position="27"/>
        <end position="37"/>
    </location>
</feature>
<dbReference type="Proteomes" id="UP001341840">
    <property type="component" value="Unassembled WGS sequence"/>
</dbReference>
<comment type="caution">
    <text evidence="2">The sequence shown here is derived from an EMBL/GenBank/DDBJ whole genome shotgun (WGS) entry which is preliminary data.</text>
</comment>
<keyword evidence="3" id="KW-1185">Reference proteome</keyword>
<feature type="region of interest" description="Disordered" evidence="1">
    <location>
        <begin position="1"/>
        <end position="124"/>
    </location>
</feature>
<feature type="compositionally biased region" description="Low complexity" evidence="1">
    <location>
        <begin position="57"/>
        <end position="67"/>
    </location>
</feature>
<accession>A0ABU6U5K1</accession>
<dbReference type="EMBL" id="JASCZI010120837">
    <property type="protein sequence ID" value="MED6155328.1"/>
    <property type="molecule type" value="Genomic_DNA"/>
</dbReference>
<feature type="compositionally biased region" description="Polar residues" evidence="1">
    <location>
        <begin position="47"/>
        <end position="56"/>
    </location>
</feature>
<feature type="compositionally biased region" description="Basic and acidic residues" evidence="1">
    <location>
        <begin position="1"/>
        <end position="15"/>
    </location>
</feature>
<reference evidence="2 3" key="1">
    <citation type="journal article" date="2023" name="Plants (Basel)">
        <title>Bridging the Gap: Combining Genomics and Transcriptomics Approaches to Understand Stylosanthes scabra, an Orphan Legume from the Brazilian Caatinga.</title>
        <authorList>
            <person name="Ferreira-Neto J.R.C."/>
            <person name="da Silva M.D."/>
            <person name="Binneck E."/>
            <person name="de Melo N.F."/>
            <person name="da Silva R.H."/>
            <person name="de Melo A.L.T.M."/>
            <person name="Pandolfi V."/>
            <person name="Bustamante F.O."/>
            <person name="Brasileiro-Vidal A.C."/>
            <person name="Benko-Iseppon A.M."/>
        </authorList>
    </citation>
    <scope>NUCLEOTIDE SEQUENCE [LARGE SCALE GENOMIC DNA]</scope>
    <source>
        <tissue evidence="2">Leaves</tissue>
    </source>
</reference>
<feature type="compositionally biased region" description="Low complexity" evidence="1">
    <location>
        <begin position="17"/>
        <end position="26"/>
    </location>
</feature>
<feature type="compositionally biased region" description="Basic residues" evidence="1">
    <location>
        <begin position="81"/>
        <end position="92"/>
    </location>
</feature>
<protein>
    <submittedName>
        <fullName evidence="2">Uncharacterized protein</fullName>
    </submittedName>
</protein>
<sequence>MGSKSRKGEEMEKKRSATYASSATSTGGENSRGNQRYQWRHRAASRMTFQVPTQSDLTPATPTTLAAGVTESRPHSDSKNMNRKNWHRRGKQVNRGMLRIEKLLESDGEEAAAEDSVKDKTAKK</sequence>
<evidence type="ECO:0000256" key="1">
    <source>
        <dbReference type="SAM" id="MobiDB-lite"/>
    </source>
</evidence>
<feature type="compositionally biased region" description="Basic and acidic residues" evidence="1">
    <location>
        <begin position="115"/>
        <end position="124"/>
    </location>
</feature>
<organism evidence="2 3">
    <name type="scientific">Stylosanthes scabra</name>
    <dbReference type="NCBI Taxonomy" id="79078"/>
    <lineage>
        <taxon>Eukaryota</taxon>
        <taxon>Viridiplantae</taxon>
        <taxon>Streptophyta</taxon>
        <taxon>Embryophyta</taxon>
        <taxon>Tracheophyta</taxon>
        <taxon>Spermatophyta</taxon>
        <taxon>Magnoliopsida</taxon>
        <taxon>eudicotyledons</taxon>
        <taxon>Gunneridae</taxon>
        <taxon>Pentapetalae</taxon>
        <taxon>rosids</taxon>
        <taxon>fabids</taxon>
        <taxon>Fabales</taxon>
        <taxon>Fabaceae</taxon>
        <taxon>Papilionoideae</taxon>
        <taxon>50 kb inversion clade</taxon>
        <taxon>dalbergioids sensu lato</taxon>
        <taxon>Dalbergieae</taxon>
        <taxon>Pterocarpus clade</taxon>
        <taxon>Stylosanthes</taxon>
    </lineage>
</organism>
<evidence type="ECO:0000313" key="3">
    <source>
        <dbReference type="Proteomes" id="UP001341840"/>
    </source>
</evidence>
<proteinExistence type="predicted"/>
<evidence type="ECO:0000313" key="2">
    <source>
        <dbReference type="EMBL" id="MED6155328.1"/>
    </source>
</evidence>
<gene>
    <name evidence="2" type="ORF">PIB30_004347</name>
</gene>